<keyword evidence="2" id="KW-1185">Reference proteome</keyword>
<organism evidence="1 2">
    <name type="scientific">Tachysurus vachellii</name>
    <name type="common">Darkbarbel catfish</name>
    <name type="synonym">Pelteobagrus vachellii</name>
    <dbReference type="NCBI Taxonomy" id="175792"/>
    <lineage>
        <taxon>Eukaryota</taxon>
        <taxon>Metazoa</taxon>
        <taxon>Chordata</taxon>
        <taxon>Craniata</taxon>
        <taxon>Vertebrata</taxon>
        <taxon>Euteleostomi</taxon>
        <taxon>Actinopterygii</taxon>
        <taxon>Neopterygii</taxon>
        <taxon>Teleostei</taxon>
        <taxon>Ostariophysi</taxon>
        <taxon>Siluriformes</taxon>
        <taxon>Bagridae</taxon>
        <taxon>Tachysurus</taxon>
    </lineage>
</organism>
<gene>
    <name evidence="1" type="ORF">Q7C36_013934</name>
</gene>
<evidence type="ECO:0000313" key="1">
    <source>
        <dbReference type="EMBL" id="KAK2839120.1"/>
    </source>
</evidence>
<proteinExistence type="predicted"/>
<dbReference type="EMBL" id="JAVHJS010000013">
    <property type="protein sequence ID" value="KAK2839120.1"/>
    <property type="molecule type" value="Genomic_DNA"/>
</dbReference>
<name>A0AA88MJK1_TACVA</name>
<sequence length="76" mass="8619">MKVLRCLFQLYSSAELGSRSSAIPHTLHFISIVLKLLKIFPTDYIKIAERFFGDPVRCVTPAKSQQRSLHENRAGS</sequence>
<evidence type="ECO:0000313" key="2">
    <source>
        <dbReference type="Proteomes" id="UP001187315"/>
    </source>
</evidence>
<accession>A0AA88MJK1</accession>
<reference evidence="1" key="1">
    <citation type="submission" date="2023-08" db="EMBL/GenBank/DDBJ databases">
        <title>Pelteobagrus vachellii genome.</title>
        <authorList>
            <person name="Liu H."/>
        </authorList>
    </citation>
    <scope>NUCLEOTIDE SEQUENCE</scope>
    <source>
        <strain evidence="1">PRFRI_2022a</strain>
        <tissue evidence="1">Muscle</tissue>
    </source>
</reference>
<protein>
    <submittedName>
        <fullName evidence="1">Uncharacterized protein</fullName>
    </submittedName>
</protein>
<dbReference type="Proteomes" id="UP001187315">
    <property type="component" value="Unassembled WGS sequence"/>
</dbReference>
<comment type="caution">
    <text evidence="1">The sequence shown here is derived from an EMBL/GenBank/DDBJ whole genome shotgun (WGS) entry which is preliminary data.</text>
</comment>
<dbReference type="AlphaFoldDB" id="A0AA88MJK1"/>